<name>A0A0L0G7S6_9EUKA</name>
<protein>
    <submittedName>
        <fullName evidence="1">Uncharacterized protein</fullName>
    </submittedName>
</protein>
<accession>A0A0L0G7S6</accession>
<proteinExistence type="predicted"/>
<organism evidence="1 2">
    <name type="scientific">Sphaeroforma arctica JP610</name>
    <dbReference type="NCBI Taxonomy" id="667725"/>
    <lineage>
        <taxon>Eukaryota</taxon>
        <taxon>Ichthyosporea</taxon>
        <taxon>Ichthyophonida</taxon>
        <taxon>Sphaeroforma</taxon>
    </lineage>
</organism>
<dbReference type="InterPro" id="IPR025255">
    <property type="entry name" value="DUF4202"/>
</dbReference>
<evidence type="ECO:0000313" key="2">
    <source>
        <dbReference type="Proteomes" id="UP000054560"/>
    </source>
</evidence>
<reference evidence="1 2" key="1">
    <citation type="submission" date="2011-02" db="EMBL/GenBank/DDBJ databases">
        <title>The Genome Sequence of Sphaeroforma arctica JP610.</title>
        <authorList>
            <consortium name="The Broad Institute Genome Sequencing Platform"/>
            <person name="Russ C."/>
            <person name="Cuomo C."/>
            <person name="Young S.K."/>
            <person name="Zeng Q."/>
            <person name="Gargeya S."/>
            <person name="Alvarado L."/>
            <person name="Berlin A."/>
            <person name="Chapman S.B."/>
            <person name="Chen Z."/>
            <person name="Freedman E."/>
            <person name="Gellesch M."/>
            <person name="Goldberg J."/>
            <person name="Griggs A."/>
            <person name="Gujja S."/>
            <person name="Heilman E."/>
            <person name="Heiman D."/>
            <person name="Howarth C."/>
            <person name="Mehta T."/>
            <person name="Neiman D."/>
            <person name="Pearson M."/>
            <person name="Roberts A."/>
            <person name="Saif S."/>
            <person name="Shea T."/>
            <person name="Shenoy N."/>
            <person name="Sisk P."/>
            <person name="Stolte C."/>
            <person name="Sykes S."/>
            <person name="White J."/>
            <person name="Yandava C."/>
            <person name="Burger G."/>
            <person name="Gray M.W."/>
            <person name="Holland P.W.H."/>
            <person name="King N."/>
            <person name="Lang F.B.F."/>
            <person name="Roger A.J."/>
            <person name="Ruiz-Trillo I."/>
            <person name="Haas B."/>
            <person name="Nusbaum C."/>
            <person name="Birren B."/>
        </authorList>
    </citation>
    <scope>NUCLEOTIDE SEQUENCE [LARGE SCALE GENOMIC DNA]</scope>
    <source>
        <strain evidence="1 2">JP610</strain>
    </source>
</reference>
<sequence length="241" mass="26814">MSSLVVSDSTRKALTLLALVPVAVLVSRTSIARHVCALVLNNLTSKSPKSRTFAAIDAANACDPREDEGEPKELLYGKRMSEMQGTFKPDANDLVQIACRAQHIERWTSPRTTYPAGKLGYLKWRSDLYVYHGTRAAEIMYVCGYAQSDCARVQYLLSKKGIKAADASDRDVDAQIVEDVACLVFLKYYWKPFMKSEVLSDDKLVAVLQRTWSKMSDDAHAAALDLGLNDDEMRLIKIALS</sequence>
<dbReference type="PANTHER" id="PTHR41729:SF1">
    <property type="entry name" value="GLUTAMYL-TRNA SYNTHETASE"/>
    <property type="match status" value="1"/>
</dbReference>
<dbReference type="EMBL" id="KQ241728">
    <property type="protein sequence ID" value="KNC84979.1"/>
    <property type="molecule type" value="Genomic_DNA"/>
</dbReference>
<dbReference type="eggNOG" id="ENOG502S0KS">
    <property type="taxonomic scope" value="Eukaryota"/>
</dbReference>
<dbReference type="PANTHER" id="PTHR41729">
    <property type="entry name" value="GLUTAMYL-TRNA SYNTHETASE"/>
    <property type="match status" value="1"/>
</dbReference>
<dbReference type="AlphaFoldDB" id="A0A0L0G7S6"/>
<dbReference type="OrthoDB" id="417697at2759"/>
<dbReference type="STRING" id="667725.A0A0L0G7S6"/>
<keyword evidence="2" id="KW-1185">Reference proteome</keyword>
<dbReference type="Proteomes" id="UP000054560">
    <property type="component" value="Unassembled WGS sequence"/>
</dbReference>
<dbReference type="RefSeq" id="XP_014158881.1">
    <property type="nucleotide sequence ID" value="XM_014303406.1"/>
</dbReference>
<dbReference type="GeneID" id="25903338"/>
<evidence type="ECO:0000313" key="1">
    <source>
        <dbReference type="EMBL" id="KNC84979.1"/>
    </source>
</evidence>
<gene>
    <name evidence="1" type="ORF">SARC_02834</name>
</gene>
<dbReference type="Pfam" id="PF13875">
    <property type="entry name" value="DUF4202"/>
    <property type="match status" value="1"/>
</dbReference>